<dbReference type="GO" id="GO:0008745">
    <property type="term" value="F:N-acetylmuramoyl-L-alanine amidase activity"/>
    <property type="evidence" value="ECO:0007669"/>
    <property type="project" value="UniProtKB-EC"/>
</dbReference>
<evidence type="ECO:0000313" key="3">
    <source>
        <dbReference type="EMBL" id="PAV08111.1"/>
    </source>
</evidence>
<evidence type="ECO:0000313" key="4">
    <source>
        <dbReference type="EMBL" id="PWL07746.1"/>
    </source>
</evidence>
<sequence>MVKYYGLEQDKKNYFIMNGHPFNVDLEMESTSTLNIKKTPMYVSSKDWGYNYIQWLSFSGEELKLTVYSKNSESYTGNPVYKGDNRKTKFYDKPKTPHAVLKFWAQNFITVTVESKLQSVENGDYKITDFSQRNMTQDLVRSDFTLTEYNQEDTDITRSYYAPEQAGRNDASDTTGTALELEKIGEHKQTCTCTPGAETGVCTAPYEEEVVSIQKLLRRVGYYPHYTSVNNMFQRMDGKYCYYTKKAVEDYQKANGLSVTGVFNKAVKDKLKKELCSDDADDDKKTTNSSTSSTTTNTK</sequence>
<dbReference type="EMBL" id="LWMS01000044">
    <property type="protein sequence ID" value="PWL07746.1"/>
    <property type="molecule type" value="Genomic_DNA"/>
</dbReference>
<dbReference type="EC" id="3.5.1.28" evidence="4"/>
<dbReference type="Proteomes" id="UP000246004">
    <property type="component" value="Unassembled WGS sequence"/>
</dbReference>
<evidence type="ECO:0000313" key="5">
    <source>
        <dbReference type="Proteomes" id="UP000217528"/>
    </source>
</evidence>
<dbReference type="InterPro" id="IPR002477">
    <property type="entry name" value="Peptidoglycan-bd-like"/>
</dbReference>
<reference evidence="3 5" key="2">
    <citation type="journal article" date="2017" name="BMC Genomics">
        <title>Genomic analysis of methanogenic archaea reveals a shift towards energy conservation.</title>
        <authorList>
            <person name="Gilmore S.P."/>
            <person name="Henske J.K."/>
            <person name="Sexton J.A."/>
            <person name="Solomon K.V."/>
            <person name="Seppala S."/>
            <person name="Yoo J.I."/>
            <person name="Huyett L.M."/>
            <person name="Pressman A."/>
            <person name="Cogan J.Z."/>
            <person name="Kivenson V."/>
            <person name="Peng X."/>
            <person name="Tan Y."/>
            <person name="Valentine D.L."/>
            <person name="O'Malley M.A."/>
        </authorList>
    </citation>
    <scope>NUCLEOTIDE SEQUENCE [LARGE SCALE GENOMIC DNA]</scope>
    <source>
        <strain evidence="3 5">1R-7</strain>
    </source>
</reference>
<accession>A0A2A2HF64</accession>
<dbReference type="AlphaFoldDB" id="A0A2A2HF64"/>
<proteinExistence type="predicted"/>
<evidence type="ECO:0000313" key="6">
    <source>
        <dbReference type="Proteomes" id="UP000246004"/>
    </source>
</evidence>
<feature type="domain" description="Peptidoglycan binding-like" evidence="2">
    <location>
        <begin position="207"/>
        <end position="271"/>
    </location>
</feature>
<dbReference type="InterPro" id="IPR036366">
    <property type="entry name" value="PGBDSf"/>
</dbReference>
<organism evidence="3 5">
    <name type="scientific">Methanosphaera cuniculi</name>
    <dbReference type="NCBI Taxonomy" id="1077256"/>
    <lineage>
        <taxon>Archaea</taxon>
        <taxon>Methanobacteriati</taxon>
        <taxon>Methanobacteriota</taxon>
        <taxon>Methanomada group</taxon>
        <taxon>Methanobacteria</taxon>
        <taxon>Methanobacteriales</taxon>
        <taxon>Methanobacteriaceae</taxon>
        <taxon>Methanosphaera</taxon>
    </lineage>
</organism>
<dbReference type="RefSeq" id="WP_095608011.1">
    <property type="nucleotide sequence ID" value="NZ_LMVN01000002.1"/>
</dbReference>
<dbReference type="SUPFAM" id="SSF47090">
    <property type="entry name" value="PGBD-like"/>
    <property type="match status" value="1"/>
</dbReference>
<keyword evidence="5" id="KW-1185">Reference proteome</keyword>
<feature type="compositionally biased region" description="Low complexity" evidence="1">
    <location>
        <begin position="287"/>
        <end position="299"/>
    </location>
</feature>
<evidence type="ECO:0000259" key="2">
    <source>
        <dbReference type="Pfam" id="PF01471"/>
    </source>
</evidence>
<comment type="caution">
    <text evidence="3">The sequence shown here is derived from an EMBL/GenBank/DDBJ whole genome shotgun (WGS) entry which is preliminary data.</text>
</comment>
<dbReference type="Pfam" id="PF01471">
    <property type="entry name" value="PG_binding_1"/>
    <property type="match status" value="1"/>
</dbReference>
<feature type="region of interest" description="Disordered" evidence="1">
    <location>
        <begin position="278"/>
        <end position="299"/>
    </location>
</feature>
<keyword evidence="4" id="KW-0378">Hydrolase</keyword>
<dbReference type="Gene3D" id="1.10.101.10">
    <property type="entry name" value="PGBD-like superfamily/PGBD"/>
    <property type="match status" value="1"/>
</dbReference>
<reference evidence="4 6" key="1">
    <citation type="submission" date="2016-04" db="EMBL/GenBank/DDBJ databases">
        <title>Genome sequence of Methanosphaera cuniculi DSM 4103.</title>
        <authorList>
            <person name="Poehlein A."/>
            <person name="Seedorf H."/>
            <person name="Daniel R."/>
        </authorList>
    </citation>
    <scope>NUCLEOTIDE SEQUENCE [LARGE SCALE GENOMIC DNA]</scope>
    <source>
        <strain evidence="4 6">DSM 4103</strain>
    </source>
</reference>
<dbReference type="InterPro" id="IPR036365">
    <property type="entry name" value="PGBD-like_sf"/>
</dbReference>
<evidence type="ECO:0000256" key="1">
    <source>
        <dbReference type="SAM" id="MobiDB-lite"/>
    </source>
</evidence>
<name>A0A2A2HF64_9EURY</name>
<dbReference type="Proteomes" id="UP000217528">
    <property type="component" value="Unassembled WGS sequence"/>
</dbReference>
<gene>
    <name evidence="4" type="primary">xlyA</name>
    <name evidence="3" type="ORF">ASJ82_01200</name>
    <name evidence="4" type="ORF">MSCUN_12770</name>
</gene>
<protein>
    <submittedName>
        <fullName evidence="4">N-acetylmuramoyl-L-alanine amidase XlyA</fullName>
        <ecNumber evidence="4">3.5.1.28</ecNumber>
    </submittedName>
</protein>
<dbReference type="EMBL" id="LMVN01000002">
    <property type="protein sequence ID" value="PAV08111.1"/>
    <property type="molecule type" value="Genomic_DNA"/>
</dbReference>